<keyword evidence="6" id="KW-1185">Reference proteome</keyword>
<sequence>MRAPAIQLERHASLIGRWEIAHRLPPPELRGVVQRYVGWFEQTPQPLRRRELPVGAVPVIVSFGDPFVLSDADGGRRDKRCSFVAGMHDRWSVVEHDGRSHGVEIYFTPLGARRVLGLPLRELTNMEVELEDVLGGVIGRELVERLATAPSWAERFALLDATIAARLADALQPAPMVAWAWRRLRESDGRVAVGALASEIGCSRRHLVAQLHEQLGLPPKTLARVLRFNRAVELLQRDDGTRFGEIALDCGYYDQAHLNRDFRAFAGDPPSAFLARRLPDGAGFAA</sequence>
<dbReference type="SUPFAM" id="SSF46689">
    <property type="entry name" value="Homeodomain-like"/>
    <property type="match status" value="1"/>
</dbReference>
<dbReference type="InterPro" id="IPR046532">
    <property type="entry name" value="DUF6597"/>
</dbReference>
<dbReference type="GO" id="GO:0003700">
    <property type="term" value="F:DNA-binding transcription factor activity"/>
    <property type="evidence" value="ECO:0007669"/>
    <property type="project" value="InterPro"/>
</dbReference>
<dbReference type="EMBL" id="JACHNU010000003">
    <property type="protein sequence ID" value="MBB4663054.1"/>
    <property type="molecule type" value="Genomic_DNA"/>
</dbReference>
<feature type="domain" description="HTH araC/xylS-type" evidence="4">
    <location>
        <begin position="174"/>
        <end position="276"/>
    </location>
</feature>
<dbReference type="PANTHER" id="PTHR46796">
    <property type="entry name" value="HTH-TYPE TRANSCRIPTIONAL ACTIVATOR RHAS-RELATED"/>
    <property type="match status" value="1"/>
</dbReference>
<gene>
    <name evidence="5" type="ORF">BDZ31_002643</name>
</gene>
<name>A0A840IG62_9ACTN</name>
<evidence type="ECO:0000256" key="3">
    <source>
        <dbReference type="ARBA" id="ARBA00023163"/>
    </source>
</evidence>
<dbReference type="InterPro" id="IPR009057">
    <property type="entry name" value="Homeodomain-like_sf"/>
</dbReference>
<organism evidence="5 6">
    <name type="scientific">Conexibacter arvalis</name>
    <dbReference type="NCBI Taxonomy" id="912552"/>
    <lineage>
        <taxon>Bacteria</taxon>
        <taxon>Bacillati</taxon>
        <taxon>Actinomycetota</taxon>
        <taxon>Thermoleophilia</taxon>
        <taxon>Solirubrobacterales</taxon>
        <taxon>Conexibacteraceae</taxon>
        <taxon>Conexibacter</taxon>
    </lineage>
</organism>
<dbReference type="PROSITE" id="PS01124">
    <property type="entry name" value="HTH_ARAC_FAMILY_2"/>
    <property type="match status" value="1"/>
</dbReference>
<dbReference type="Proteomes" id="UP000585272">
    <property type="component" value="Unassembled WGS sequence"/>
</dbReference>
<dbReference type="RefSeq" id="WP_183342755.1">
    <property type="nucleotide sequence ID" value="NZ_JACHNU010000003.1"/>
</dbReference>
<dbReference type="InterPro" id="IPR050204">
    <property type="entry name" value="AraC_XylS_family_regulators"/>
</dbReference>
<evidence type="ECO:0000256" key="1">
    <source>
        <dbReference type="ARBA" id="ARBA00023015"/>
    </source>
</evidence>
<comment type="caution">
    <text evidence="5">The sequence shown here is derived from an EMBL/GenBank/DDBJ whole genome shotgun (WGS) entry which is preliminary data.</text>
</comment>
<dbReference type="Gene3D" id="1.10.10.60">
    <property type="entry name" value="Homeodomain-like"/>
    <property type="match status" value="1"/>
</dbReference>
<dbReference type="AlphaFoldDB" id="A0A840IG62"/>
<dbReference type="Pfam" id="PF20240">
    <property type="entry name" value="DUF6597"/>
    <property type="match status" value="1"/>
</dbReference>
<evidence type="ECO:0000313" key="6">
    <source>
        <dbReference type="Proteomes" id="UP000585272"/>
    </source>
</evidence>
<evidence type="ECO:0000256" key="2">
    <source>
        <dbReference type="ARBA" id="ARBA00023125"/>
    </source>
</evidence>
<protein>
    <submittedName>
        <fullName evidence="5">AraC-like DNA-binding protein</fullName>
    </submittedName>
</protein>
<keyword evidence="3" id="KW-0804">Transcription</keyword>
<dbReference type="GO" id="GO:0043565">
    <property type="term" value="F:sequence-specific DNA binding"/>
    <property type="evidence" value="ECO:0007669"/>
    <property type="project" value="InterPro"/>
</dbReference>
<evidence type="ECO:0000259" key="4">
    <source>
        <dbReference type="PROSITE" id="PS01124"/>
    </source>
</evidence>
<dbReference type="Pfam" id="PF12833">
    <property type="entry name" value="HTH_18"/>
    <property type="match status" value="1"/>
</dbReference>
<dbReference type="PANTHER" id="PTHR46796:SF15">
    <property type="entry name" value="BLL1074 PROTEIN"/>
    <property type="match status" value="1"/>
</dbReference>
<dbReference type="InterPro" id="IPR018060">
    <property type="entry name" value="HTH_AraC"/>
</dbReference>
<proteinExistence type="predicted"/>
<accession>A0A840IG62</accession>
<keyword evidence="2 5" id="KW-0238">DNA-binding</keyword>
<keyword evidence="1" id="KW-0805">Transcription regulation</keyword>
<evidence type="ECO:0000313" key="5">
    <source>
        <dbReference type="EMBL" id="MBB4663054.1"/>
    </source>
</evidence>
<dbReference type="SMART" id="SM00342">
    <property type="entry name" value="HTH_ARAC"/>
    <property type="match status" value="1"/>
</dbReference>
<reference evidence="5 6" key="1">
    <citation type="submission" date="2020-08" db="EMBL/GenBank/DDBJ databases">
        <title>Genomic Encyclopedia of Archaeal and Bacterial Type Strains, Phase II (KMG-II): from individual species to whole genera.</title>
        <authorList>
            <person name="Goeker M."/>
        </authorList>
    </citation>
    <scope>NUCLEOTIDE SEQUENCE [LARGE SCALE GENOMIC DNA]</scope>
    <source>
        <strain evidence="5 6">DSM 23288</strain>
    </source>
</reference>